<gene>
    <name evidence="1" type="ORF">AJ80_05641</name>
</gene>
<comment type="caution">
    <text evidence="1">The sequence shown here is derived from an EMBL/GenBank/DDBJ whole genome shotgun (WGS) entry which is preliminary data.</text>
</comment>
<dbReference type="InterPro" id="IPR027796">
    <property type="entry name" value="OTT_1508_deam-like"/>
</dbReference>
<dbReference type="Proteomes" id="UP000224634">
    <property type="component" value="Unassembled WGS sequence"/>
</dbReference>
<dbReference type="EMBL" id="PDNA01000084">
    <property type="protein sequence ID" value="PGH15288.1"/>
    <property type="molecule type" value="Genomic_DNA"/>
</dbReference>
<evidence type="ECO:0000313" key="1">
    <source>
        <dbReference type="EMBL" id="PGH15288.1"/>
    </source>
</evidence>
<keyword evidence="2" id="KW-1185">Reference proteome</keyword>
<evidence type="ECO:0000313" key="2">
    <source>
        <dbReference type="Proteomes" id="UP000224634"/>
    </source>
</evidence>
<reference evidence="1 2" key="1">
    <citation type="submission" date="2017-10" db="EMBL/GenBank/DDBJ databases">
        <title>Comparative genomics in systemic dimorphic fungi from Ajellomycetaceae.</title>
        <authorList>
            <person name="Munoz J.F."/>
            <person name="Mcewen J.G."/>
            <person name="Clay O.K."/>
            <person name="Cuomo C.A."/>
        </authorList>
    </citation>
    <scope>NUCLEOTIDE SEQUENCE [LARGE SCALE GENOMIC DNA]</scope>
    <source>
        <strain evidence="1 2">UAMH7299</strain>
    </source>
</reference>
<accession>A0A2B7Y373</accession>
<sequence length="106" mass="12265">MSKLSCLGCWTTINAWNKTHDAPRYVVRGTHGKWYFPWAVPTRIAKDDPAEEVVNCLKQHNLCRLRSDSSVESAHSQWTSLNDEQLTKESKKKRIATMLGMKFDRQ</sequence>
<protein>
    <submittedName>
        <fullName evidence="1">Uncharacterized protein</fullName>
    </submittedName>
</protein>
<organism evidence="1 2">
    <name type="scientific">Polytolypa hystricis (strain UAMH7299)</name>
    <dbReference type="NCBI Taxonomy" id="1447883"/>
    <lineage>
        <taxon>Eukaryota</taxon>
        <taxon>Fungi</taxon>
        <taxon>Dikarya</taxon>
        <taxon>Ascomycota</taxon>
        <taxon>Pezizomycotina</taxon>
        <taxon>Eurotiomycetes</taxon>
        <taxon>Eurotiomycetidae</taxon>
        <taxon>Onygenales</taxon>
        <taxon>Onygenales incertae sedis</taxon>
        <taxon>Polytolypa</taxon>
    </lineage>
</organism>
<dbReference type="AlphaFoldDB" id="A0A2B7Y373"/>
<dbReference type="OrthoDB" id="4186169at2759"/>
<proteinExistence type="predicted"/>
<dbReference type="Pfam" id="PF14441">
    <property type="entry name" value="OTT_1508_deam"/>
    <property type="match status" value="1"/>
</dbReference>
<name>A0A2B7Y373_POLH7</name>